<dbReference type="Proteomes" id="UP000275408">
    <property type="component" value="Unassembled WGS sequence"/>
</dbReference>
<protein>
    <submittedName>
        <fullName evidence="1">Uncharacterized protein</fullName>
    </submittedName>
</protein>
<comment type="caution">
    <text evidence="1">The sequence shown here is derived from an EMBL/GenBank/DDBJ whole genome shotgun (WGS) entry which is preliminary data.</text>
</comment>
<sequence length="71" mass="7452">MYHDKTIPLGATAMETLGFGGGSLVSVAGDTGDVALNPAVDPVGQSDIKYLSPSCCQVKQKTKLLLLQWKS</sequence>
<gene>
    <name evidence="1" type="ORF">pdam_00019379</name>
</gene>
<organism evidence="1 2">
    <name type="scientific">Pocillopora damicornis</name>
    <name type="common">Cauliflower coral</name>
    <name type="synonym">Millepora damicornis</name>
    <dbReference type="NCBI Taxonomy" id="46731"/>
    <lineage>
        <taxon>Eukaryota</taxon>
        <taxon>Metazoa</taxon>
        <taxon>Cnidaria</taxon>
        <taxon>Anthozoa</taxon>
        <taxon>Hexacorallia</taxon>
        <taxon>Scleractinia</taxon>
        <taxon>Astrocoeniina</taxon>
        <taxon>Pocilloporidae</taxon>
        <taxon>Pocillopora</taxon>
    </lineage>
</organism>
<proteinExistence type="predicted"/>
<evidence type="ECO:0000313" key="2">
    <source>
        <dbReference type="Proteomes" id="UP000275408"/>
    </source>
</evidence>
<dbReference type="AlphaFoldDB" id="A0A3M6UQ33"/>
<reference evidence="1 2" key="1">
    <citation type="journal article" date="2018" name="Sci. Rep.">
        <title>Comparative analysis of the Pocillopora damicornis genome highlights role of immune system in coral evolution.</title>
        <authorList>
            <person name="Cunning R."/>
            <person name="Bay R.A."/>
            <person name="Gillette P."/>
            <person name="Baker A.C."/>
            <person name="Traylor-Knowles N."/>
        </authorList>
    </citation>
    <scope>NUCLEOTIDE SEQUENCE [LARGE SCALE GENOMIC DNA]</scope>
    <source>
        <strain evidence="1">RSMAS</strain>
        <tissue evidence="1">Whole animal</tissue>
    </source>
</reference>
<accession>A0A3M6UQ33</accession>
<evidence type="ECO:0000313" key="1">
    <source>
        <dbReference type="EMBL" id="RMX55458.1"/>
    </source>
</evidence>
<keyword evidence="2" id="KW-1185">Reference proteome</keyword>
<name>A0A3M6UQ33_POCDA</name>
<dbReference type="EMBL" id="RCHS01001049">
    <property type="protein sequence ID" value="RMX55458.1"/>
    <property type="molecule type" value="Genomic_DNA"/>
</dbReference>